<dbReference type="GO" id="GO:0000139">
    <property type="term" value="C:Golgi membrane"/>
    <property type="evidence" value="ECO:0007669"/>
    <property type="project" value="UniProtKB-SubCell"/>
</dbReference>
<organism evidence="11 12">
    <name type="scientific">Gryllus longicercus</name>
    <dbReference type="NCBI Taxonomy" id="2509291"/>
    <lineage>
        <taxon>Eukaryota</taxon>
        <taxon>Metazoa</taxon>
        <taxon>Ecdysozoa</taxon>
        <taxon>Arthropoda</taxon>
        <taxon>Hexapoda</taxon>
        <taxon>Insecta</taxon>
        <taxon>Pterygota</taxon>
        <taxon>Neoptera</taxon>
        <taxon>Polyneoptera</taxon>
        <taxon>Orthoptera</taxon>
        <taxon>Ensifera</taxon>
        <taxon>Gryllidea</taxon>
        <taxon>Grylloidea</taxon>
        <taxon>Gryllidae</taxon>
        <taxon>Gryllinae</taxon>
        <taxon>Gryllus</taxon>
    </lineage>
</organism>
<evidence type="ECO:0000256" key="5">
    <source>
        <dbReference type="ARBA" id="ARBA00022989"/>
    </source>
</evidence>
<proteinExistence type="inferred from homology"/>
<dbReference type="EMBL" id="JAZDUA010000218">
    <property type="protein sequence ID" value="KAK7863835.1"/>
    <property type="molecule type" value="Genomic_DNA"/>
</dbReference>
<comment type="caution">
    <text evidence="11">The sequence shown here is derived from an EMBL/GenBank/DDBJ whole genome shotgun (WGS) entry which is preliminary data.</text>
</comment>
<name>A0AAN9Z6T3_9ORTH</name>
<keyword evidence="4 10" id="KW-0732">Signal</keyword>
<evidence type="ECO:0000256" key="8">
    <source>
        <dbReference type="ARBA" id="ARBA00023180"/>
    </source>
</evidence>
<dbReference type="InterPro" id="IPR022065">
    <property type="entry name" value="Uncharacterised_TMEM59"/>
</dbReference>
<dbReference type="PANTHER" id="PTHR28652">
    <property type="entry name" value="TRANSMEMBRANE PROTEIN 59-LIKE PROTEIN"/>
    <property type="match status" value="1"/>
</dbReference>
<evidence type="ECO:0000313" key="11">
    <source>
        <dbReference type="EMBL" id="KAK7863835.1"/>
    </source>
</evidence>
<keyword evidence="12" id="KW-1185">Reference proteome</keyword>
<reference evidence="11 12" key="1">
    <citation type="submission" date="2024-03" db="EMBL/GenBank/DDBJ databases">
        <title>The genome assembly and annotation of the cricket Gryllus longicercus Weissman &amp; Gray.</title>
        <authorList>
            <person name="Szrajer S."/>
            <person name="Gray D."/>
            <person name="Ylla G."/>
        </authorList>
    </citation>
    <scope>NUCLEOTIDE SEQUENCE [LARGE SCALE GENOMIC DNA]</scope>
    <source>
        <strain evidence="11">DAG 2021-001</strain>
        <tissue evidence="11">Whole body minus gut</tissue>
    </source>
</reference>
<evidence type="ECO:0000256" key="1">
    <source>
        <dbReference type="ARBA" id="ARBA00004614"/>
    </source>
</evidence>
<feature type="chain" id="PRO_5042861295" description="Transmembrane protein 59" evidence="10">
    <location>
        <begin position="23"/>
        <end position="281"/>
    </location>
</feature>
<feature type="signal peptide" evidence="10">
    <location>
        <begin position="1"/>
        <end position="22"/>
    </location>
</feature>
<evidence type="ECO:0008006" key="13">
    <source>
        <dbReference type="Google" id="ProtNLM"/>
    </source>
</evidence>
<dbReference type="Proteomes" id="UP001378592">
    <property type="component" value="Unassembled WGS sequence"/>
</dbReference>
<evidence type="ECO:0000256" key="6">
    <source>
        <dbReference type="ARBA" id="ARBA00023034"/>
    </source>
</evidence>
<comment type="subcellular location">
    <subcellularLocation>
        <location evidence="1">Golgi apparatus membrane</location>
        <topology evidence="1">Single-pass type I membrane protein</topology>
    </subcellularLocation>
</comment>
<evidence type="ECO:0000256" key="7">
    <source>
        <dbReference type="ARBA" id="ARBA00023136"/>
    </source>
</evidence>
<feature type="transmembrane region" description="Helical" evidence="9">
    <location>
        <begin position="224"/>
        <end position="242"/>
    </location>
</feature>
<evidence type="ECO:0000256" key="10">
    <source>
        <dbReference type="SAM" id="SignalP"/>
    </source>
</evidence>
<gene>
    <name evidence="11" type="ORF">R5R35_003321</name>
</gene>
<keyword evidence="5 9" id="KW-1133">Transmembrane helix</keyword>
<evidence type="ECO:0000256" key="4">
    <source>
        <dbReference type="ARBA" id="ARBA00022729"/>
    </source>
</evidence>
<evidence type="ECO:0000256" key="2">
    <source>
        <dbReference type="ARBA" id="ARBA00009643"/>
    </source>
</evidence>
<keyword evidence="3 9" id="KW-0812">Transmembrane</keyword>
<keyword evidence="8" id="KW-0325">Glycoprotein</keyword>
<keyword evidence="6" id="KW-0333">Golgi apparatus</keyword>
<dbReference type="Pfam" id="PF12280">
    <property type="entry name" value="BSMAP"/>
    <property type="match status" value="1"/>
</dbReference>
<protein>
    <recommendedName>
        <fullName evidence="13">Transmembrane protein 59</fullName>
    </recommendedName>
</protein>
<dbReference type="AlphaFoldDB" id="A0AAN9Z6T3"/>
<evidence type="ECO:0000256" key="9">
    <source>
        <dbReference type="SAM" id="Phobius"/>
    </source>
</evidence>
<keyword evidence="7 9" id="KW-0472">Membrane</keyword>
<accession>A0AAN9Z6T3</accession>
<sequence>MERRYYGLLGLFLTFLIRQAESDLFYDLFSKDPCESFCDKTYPSNTLDNVEHSSCCCRGCRFFNLVHLVEDRDNVDLNVTKDACQASCMEAYVHTKDRYACNIGCSQMAKQKQAELHVTSISWSMYVEDGNSVFMLQPVDFEPDDVLTDPGLRRQLEHSWGFDGELSGDDDGRIPETHVRTLPMDNMVGRGSGGESNPSIVSLHSRMSGDWLDCAARKIGLPRMVLAGVVLFAVLMALWLCLAPDRRSNSSNIEYMQPLDMDETKDLLEPPPKYSLHVDRI</sequence>
<comment type="similarity">
    <text evidence="2">Belongs to the TMEM59 family.</text>
</comment>
<evidence type="ECO:0000256" key="3">
    <source>
        <dbReference type="ARBA" id="ARBA00022692"/>
    </source>
</evidence>
<evidence type="ECO:0000313" key="12">
    <source>
        <dbReference type="Proteomes" id="UP001378592"/>
    </source>
</evidence>
<dbReference type="PANTHER" id="PTHR28652:SF2">
    <property type="entry name" value="TRANSMEMBRANE PROTEIN 59-LIKE PROTEIN"/>
    <property type="match status" value="1"/>
</dbReference>